<protein>
    <submittedName>
        <fullName evidence="5">Methyl-accepting chemotaxis sensory transducer</fullName>
    </submittedName>
</protein>
<proteinExistence type="predicted"/>
<dbReference type="InterPro" id="IPR046342">
    <property type="entry name" value="CBS_dom_sf"/>
</dbReference>
<keyword evidence="1" id="KW-0807">Transducer</keyword>
<dbReference type="OrthoDB" id="440591at2"/>
<keyword evidence="6" id="KW-1185">Reference proteome</keyword>
<dbReference type="GO" id="GO:0016020">
    <property type="term" value="C:membrane"/>
    <property type="evidence" value="ECO:0007669"/>
    <property type="project" value="InterPro"/>
</dbReference>
<dbReference type="EMBL" id="CP017675">
    <property type="protein sequence ID" value="APB33705.1"/>
    <property type="molecule type" value="Genomic_DNA"/>
</dbReference>
<feature type="region of interest" description="Disordered" evidence="3">
    <location>
        <begin position="384"/>
        <end position="408"/>
    </location>
</feature>
<dbReference type="GO" id="GO:0007165">
    <property type="term" value="P:signal transduction"/>
    <property type="evidence" value="ECO:0007669"/>
    <property type="project" value="UniProtKB-KW"/>
</dbReference>
<name>A0A1J0ACQ8_9CYAN</name>
<feature type="compositionally biased region" description="Polar residues" evidence="3">
    <location>
        <begin position="385"/>
        <end position="408"/>
    </location>
</feature>
<evidence type="ECO:0000313" key="6">
    <source>
        <dbReference type="Proteomes" id="UP000180235"/>
    </source>
</evidence>
<feature type="coiled-coil region" evidence="2">
    <location>
        <begin position="166"/>
        <end position="214"/>
    </location>
</feature>
<dbReference type="InterPro" id="IPR004089">
    <property type="entry name" value="MCPsignal_dom"/>
</dbReference>
<evidence type="ECO:0000256" key="3">
    <source>
        <dbReference type="SAM" id="MobiDB-lite"/>
    </source>
</evidence>
<feature type="domain" description="Methyl-accepting transducer" evidence="4">
    <location>
        <begin position="225"/>
        <end position="398"/>
    </location>
</feature>
<sequence>MAEMMQIEAMDYRVSDLPYSDFCVDPSTPGKEVWHRVQEDTELSGVILQREDQLVGMISRRRFLERMSRPYSLEIYLKRPIEAILEVENVPVLEVSGDARIDEVAAAALNRPIELVYEPVVVISSDQPPRLVDLHVLLLAQSQMLAATNAIVQQKTAETQSSLDRLTEEQNKVREYTRLLEIKQMENKQRNDLLQVQQNELSLKSKEIEELNERFVRIGQLLSLEGKKAFQATFAGVNSICGTTDQIINIGEALEKELEAVDSATKIIEDVSKQVRHLAVQAAVVANQSGGQLAGFSYITSEIGKLVSQTFEASSQVNRVATRFRTKIQENGEAAHSTAETARSLIQKIQRAEVALAELEQVVGTALTPTSSPEQIQTLMREGDASTTRLQTVEDPTTQVQSEAASGG</sequence>
<evidence type="ECO:0000259" key="4">
    <source>
        <dbReference type="PROSITE" id="PS50111"/>
    </source>
</evidence>
<dbReference type="RefSeq" id="WP_071454251.1">
    <property type="nucleotide sequence ID" value="NZ_CP017675.1"/>
</dbReference>
<dbReference type="Gene3D" id="1.10.287.950">
    <property type="entry name" value="Methyl-accepting chemotaxis protein"/>
    <property type="match status" value="1"/>
</dbReference>
<dbReference type="SUPFAM" id="SSF54631">
    <property type="entry name" value="CBS-domain pair"/>
    <property type="match status" value="1"/>
</dbReference>
<dbReference type="SUPFAM" id="SSF58104">
    <property type="entry name" value="Methyl-accepting chemotaxis protein (MCP) signaling domain"/>
    <property type="match status" value="1"/>
</dbReference>
<evidence type="ECO:0000256" key="2">
    <source>
        <dbReference type="SAM" id="Coils"/>
    </source>
</evidence>
<dbReference type="AlphaFoldDB" id="A0A1J0ACQ8"/>
<dbReference type="PROSITE" id="PS50111">
    <property type="entry name" value="CHEMOTAXIS_TRANSDUC_2"/>
    <property type="match status" value="1"/>
</dbReference>
<reference evidence="5 6" key="1">
    <citation type="submission" date="2016-10" db="EMBL/GenBank/DDBJ databases">
        <title>Description of Gloeomargarita lithophora gen. nov., sp. nov., a thylakoid-bearing basal-branching cyanobacterium with intracellular carbonates, and proposal for Gloeomargaritales ord. nov.</title>
        <authorList>
            <person name="Moreira D."/>
            <person name="Tavera R."/>
            <person name="Benzerara K."/>
            <person name="Skouri-Panet F."/>
            <person name="Couradeau E."/>
            <person name="Gerard E."/>
            <person name="Loussert C."/>
            <person name="Novelo E."/>
            <person name="Zivanovic Y."/>
            <person name="Lopez-Garcia P."/>
        </authorList>
    </citation>
    <scope>NUCLEOTIDE SEQUENCE [LARGE SCALE GENOMIC DNA]</scope>
    <source>
        <strain evidence="5 6">D10</strain>
    </source>
</reference>
<evidence type="ECO:0000256" key="1">
    <source>
        <dbReference type="PROSITE-ProRule" id="PRU00284"/>
    </source>
</evidence>
<gene>
    <name evidence="5" type="ORF">GlitD10_1384</name>
</gene>
<organism evidence="5 6">
    <name type="scientific">Gloeomargarita lithophora Alchichica-D10</name>
    <dbReference type="NCBI Taxonomy" id="1188229"/>
    <lineage>
        <taxon>Bacteria</taxon>
        <taxon>Bacillati</taxon>
        <taxon>Cyanobacteriota</taxon>
        <taxon>Cyanophyceae</taxon>
        <taxon>Gloeomargaritales</taxon>
        <taxon>Gloeomargaritaceae</taxon>
        <taxon>Gloeomargarita</taxon>
    </lineage>
</organism>
<dbReference type="STRING" id="1188229.GlitD10_1384"/>
<accession>A0A1J0ACQ8</accession>
<dbReference type="KEGG" id="glt:GlitD10_1384"/>
<dbReference type="Proteomes" id="UP000180235">
    <property type="component" value="Chromosome"/>
</dbReference>
<evidence type="ECO:0000313" key="5">
    <source>
        <dbReference type="EMBL" id="APB33705.1"/>
    </source>
</evidence>
<keyword evidence="2" id="KW-0175">Coiled coil</keyword>